<name>A0A1B6F1P4_9HEMI</name>
<dbReference type="AlphaFoldDB" id="A0A1B6F1P4"/>
<feature type="non-terminal residue" evidence="1">
    <location>
        <position position="104"/>
    </location>
</feature>
<sequence length="104" mass="11625">QCLWCGSKPSHPRSSCPANKATCNICRKFGHFAKVCRSRDTCEENVRNKNEVSDLNAQQNNEVSDLTHKNNKVFIGSLLGSIRGGTNCKPWNVELLFEGKPLTF</sequence>
<reference evidence="1" key="1">
    <citation type="submission" date="2015-11" db="EMBL/GenBank/DDBJ databases">
        <title>De novo transcriptome assembly of four potential Pierce s Disease insect vectors from Arizona vineyards.</title>
        <authorList>
            <person name="Tassone E.E."/>
        </authorList>
    </citation>
    <scope>NUCLEOTIDE SEQUENCE</scope>
</reference>
<accession>A0A1B6F1P4</accession>
<proteinExistence type="predicted"/>
<dbReference type="EMBL" id="GECZ01025597">
    <property type="protein sequence ID" value="JAS44172.1"/>
    <property type="molecule type" value="Transcribed_RNA"/>
</dbReference>
<feature type="non-terminal residue" evidence="1">
    <location>
        <position position="1"/>
    </location>
</feature>
<gene>
    <name evidence="1" type="ORF">g.50489</name>
</gene>
<organism evidence="1">
    <name type="scientific">Cuerna arida</name>
    <dbReference type="NCBI Taxonomy" id="1464854"/>
    <lineage>
        <taxon>Eukaryota</taxon>
        <taxon>Metazoa</taxon>
        <taxon>Ecdysozoa</taxon>
        <taxon>Arthropoda</taxon>
        <taxon>Hexapoda</taxon>
        <taxon>Insecta</taxon>
        <taxon>Pterygota</taxon>
        <taxon>Neoptera</taxon>
        <taxon>Paraneoptera</taxon>
        <taxon>Hemiptera</taxon>
        <taxon>Auchenorrhyncha</taxon>
        <taxon>Membracoidea</taxon>
        <taxon>Cicadellidae</taxon>
        <taxon>Cicadellinae</taxon>
        <taxon>Proconiini</taxon>
        <taxon>Cuerna</taxon>
    </lineage>
</organism>
<evidence type="ECO:0008006" key="2">
    <source>
        <dbReference type="Google" id="ProtNLM"/>
    </source>
</evidence>
<protein>
    <recommendedName>
        <fullName evidence="2">CCHC-type domain-containing protein</fullName>
    </recommendedName>
</protein>
<evidence type="ECO:0000313" key="1">
    <source>
        <dbReference type="EMBL" id="JAS44172.1"/>
    </source>
</evidence>